<keyword evidence="4" id="KW-0862">Zinc</keyword>
<dbReference type="SUPFAM" id="SSF57667">
    <property type="entry name" value="beta-beta-alpha zinc fingers"/>
    <property type="match status" value="1"/>
</dbReference>
<dbReference type="PANTHER" id="PTHR47287:SF15">
    <property type="entry name" value="ZINC FINGER PROTEIN 3-LIKE"/>
    <property type="match status" value="1"/>
</dbReference>
<dbReference type="EMBL" id="JAVIJP010000016">
    <property type="protein sequence ID" value="KAL3643000.1"/>
    <property type="molecule type" value="Genomic_DNA"/>
</dbReference>
<dbReference type="InterPro" id="IPR013087">
    <property type="entry name" value="Znf_C2H2_type"/>
</dbReference>
<evidence type="ECO:0000256" key="4">
    <source>
        <dbReference type="ARBA" id="ARBA00022833"/>
    </source>
</evidence>
<dbReference type="PANTHER" id="PTHR47287">
    <property type="entry name" value="C2H2 AND C2HC ZINC FINGERS SUPERFAMILY PROTEIN"/>
    <property type="match status" value="1"/>
</dbReference>
<dbReference type="GO" id="GO:0008270">
    <property type="term" value="F:zinc ion binding"/>
    <property type="evidence" value="ECO:0007669"/>
    <property type="project" value="UniProtKB-KW"/>
</dbReference>
<comment type="caution">
    <text evidence="10">The sequence shown here is derived from an EMBL/GenBank/DDBJ whole genome shotgun (WGS) entry which is preliminary data.</text>
</comment>
<evidence type="ECO:0000256" key="5">
    <source>
        <dbReference type="ARBA" id="ARBA00023242"/>
    </source>
</evidence>
<evidence type="ECO:0000256" key="3">
    <source>
        <dbReference type="ARBA" id="ARBA00022771"/>
    </source>
</evidence>
<feature type="compositionally biased region" description="Polar residues" evidence="7">
    <location>
        <begin position="191"/>
        <end position="200"/>
    </location>
</feature>
<evidence type="ECO:0000256" key="8">
    <source>
        <dbReference type="SAM" id="SignalP"/>
    </source>
</evidence>
<gene>
    <name evidence="10" type="ORF">CASFOL_013815</name>
</gene>
<feature type="domain" description="C2H2-type" evidence="9">
    <location>
        <begin position="106"/>
        <end position="133"/>
    </location>
</feature>
<sequence length="214" mass="23482">MSNQLARIFTSVILLVPVAASARVSCPIMSYIPVMLNNSASAYIGNNNGNNKAEMKAGPSIDLNKSVEEMDLELNLVGKSTRAIIKRNPSKAPEPLQVIRHKKGEYRCRYCPRKFSNWQALGGHQNAHKTERLAARRAHRAQGGFMFPSSHESRVVQLHNFCSTHSMMGQGANTTQKGLDASTKKNDQADHGSQNNNSESGPLDDVGLDLLLKL</sequence>
<dbReference type="PROSITE" id="PS50157">
    <property type="entry name" value="ZINC_FINGER_C2H2_2"/>
    <property type="match status" value="1"/>
</dbReference>
<dbReference type="PROSITE" id="PS00028">
    <property type="entry name" value="ZINC_FINGER_C2H2_1"/>
    <property type="match status" value="1"/>
</dbReference>
<keyword evidence="11" id="KW-1185">Reference proteome</keyword>
<dbReference type="GO" id="GO:0005634">
    <property type="term" value="C:nucleus"/>
    <property type="evidence" value="ECO:0007669"/>
    <property type="project" value="UniProtKB-SubCell"/>
</dbReference>
<keyword evidence="5" id="KW-0539">Nucleus</keyword>
<keyword evidence="2" id="KW-0479">Metal-binding</keyword>
<evidence type="ECO:0000259" key="9">
    <source>
        <dbReference type="PROSITE" id="PS50157"/>
    </source>
</evidence>
<name>A0ABD3DQ42_9LAMI</name>
<reference evidence="11" key="1">
    <citation type="journal article" date="2024" name="IScience">
        <title>Strigolactones Initiate the Formation of Haustorium-like Structures in Castilleja.</title>
        <authorList>
            <person name="Buerger M."/>
            <person name="Peterson D."/>
            <person name="Chory J."/>
        </authorList>
    </citation>
    <scope>NUCLEOTIDE SEQUENCE [LARGE SCALE GENOMIC DNA]</scope>
</reference>
<evidence type="ECO:0000256" key="6">
    <source>
        <dbReference type="PROSITE-ProRule" id="PRU00042"/>
    </source>
</evidence>
<dbReference type="Gene3D" id="3.30.160.60">
    <property type="entry name" value="Classic Zinc Finger"/>
    <property type="match status" value="1"/>
</dbReference>
<organism evidence="10 11">
    <name type="scientific">Castilleja foliolosa</name>
    <dbReference type="NCBI Taxonomy" id="1961234"/>
    <lineage>
        <taxon>Eukaryota</taxon>
        <taxon>Viridiplantae</taxon>
        <taxon>Streptophyta</taxon>
        <taxon>Embryophyta</taxon>
        <taxon>Tracheophyta</taxon>
        <taxon>Spermatophyta</taxon>
        <taxon>Magnoliopsida</taxon>
        <taxon>eudicotyledons</taxon>
        <taxon>Gunneridae</taxon>
        <taxon>Pentapetalae</taxon>
        <taxon>asterids</taxon>
        <taxon>lamiids</taxon>
        <taxon>Lamiales</taxon>
        <taxon>Orobanchaceae</taxon>
        <taxon>Pedicularideae</taxon>
        <taxon>Castillejinae</taxon>
        <taxon>Castilleja</taxon>
    </lineage>
</organism>
<evidence type="ECO:0000313" key="11">
    <source>
        <dbReference type="Proteomes" id="UP001632038"/>
    </source>
</evidence>
<evidence type="ECO:0000256" key="7">
    <source>
        <dbReference type="SAM" id="MobiDB-lite"/>
    </source>
</evidence>
<dbReference type="Proteomes" id="UP001632038">
    <property type="component" value="Unassembled WGS sequence"/>
</dbReference>
<proteinExistence type="predicted"/>
<dbReference type="InterPro" id="IPR044246">
    <property type="entry name" value="ZFP3-like"/>
</dbReference>
<evidence type="ECO:0000256" key="1">
    <source>
        <dbReference type="ARBA" id="ARBA00004123"/>
    </source>
</evidence>
<accession>A0ABD3DQ42</accession>
<feature type="signal peptide" evidence="8">
    <location>
        <begin position="1"/>
        <end position="21"/>
    </location>
</feature>
<comment type="subcellular location">
    <subcellularLocation>
        <location evidence="1">Nucleus</location>
    </subcellularLocation>
</comment>
<keyword evidence="3 6" id="KW-0863">Zinc-finger</keyword>
<evidence type="ECO:0000313" key="10">
    <source>
        <dbReference type="EMBL" id="KAL3643000.1"/>
    </source>
</evidence>
<feature type="chain" id="PRO_5044753097" description="C2H2-type domain-containing protein" evidence="8">
    <location>
        <begin position="22"/>
        <end position="214"/>
    </location>
</feature>
<protein>
    <recommendedName>
        <fullName evidence="9">C2H2-type domain-containing protein</fullName>
    </recommendedName>
</protein>
<feature type="region of interest" description="Disordered" evidence="7">
    <location>
        <begin position="167"/>
        <end position="204"/>
    </location>
</feature>
<dbReference type="AlphaFoldDB" id="A0ABD3DQ42"/>
<dbReference type="InterPro" id="IPR036236">
    <property type="entry name" value="Znf_C2H2_sf"/>
</dbReference>
<evidence type="ECO:0000256" key="2">
    <source>
        <dbReference type="ARBA" id="ARBA00022723"/>
    </source>
</evidence>
<feature type="compositionally biased region" description="Polar residues" evidence="7">
    <location>
        <begin position="167"/>
        <end position="177"/>
    </location>
</feature>
<keyword evidence="8" id="KW-0732">Signal</keyword>